<evidence type="ECO:0000256" key="10">
    <source>
        <dbReference type="HAMAP-Rule" id="MF_00595"/>
    </source>
</evidence>
<dbReference type="GO" id="GO:0006107">
    <property type="term" value="P:oxaloacetate metabolic process"/>
    <property type="evidence" value="ECO:0007669"/>
    <property type="project" value="UniProtKB-UniRule"/>
</dbReference>
<dbReference type="InterPro" id="IPR018129">
    <property type="entry name" value="PEP_COase_Lys_AS"/>
</dbReference>
<feature type="active site" evidence="10 11">
    <location>
        <position position="131"/>
    </location>
</feature>
<comment type="subunit">
    <text evidence="10">Homotetramer.</text>
</comment>
<dbReference type="PRINTS" id="PR00150">
    <property type="entry name" value="PEPCARBXLASE"/>
</dbReference>
<gene>
    <name evidence="10" type="primary">ppc</name>
    <name evidence="13" type="ORF">ABOD76_05590</name>
</gene>
<dbReference type="PROSITE" id="PS00393">
    <property type="entry name" value="PEPCASE_2"/>
    <property type="match status" value="1"/>
</dbReference>
<proteinExistence type="inferred from homology"/>
<comment type="cofactor">
    <cofactor evidence="1 10">
        <name>Mg(2+)</name>
        <dbReference type="ChEBI" id="CHEBI:18420"/>
    </cofactor>
</comment>
<dbReference type="HAMAP" id="MF_00595">
    <property type="entry name" value="PEPcase_type1"/>
    <property type="match status" value="1"/>
</dbReference>
<comment type="catalytic activity">
    <reaction evidence="9 10">
        <text>oxaloacetate + phosphate = phosphoenolpyruvate + hydrogencarbonate</text>
        <dbReference type="Rhea" id="RHEA:28370"/>
        <dbReference type="ChEBI" id="CHEBI:16452"/>
        <dbReference type="ChEBI" id="CHEBI:17544"/>
        <dbReference type="ChEBI" id="CHEBI:43474"/>
        <dbReference type="ChEBI" id="CHEBI:58702"/>
        <dbReference type="EC" id="4.1.1.31"/>
    </reaction>
</comment>
<reference evidence="13" key="1">
    <citation type="submission" date="2024-06" db="EMBL/GenBank/DDBJ databases">
        <title>Draft Genome Sequence of Deinococcus sonorensis Type Strain KR-87, a Biofilm Producing Representative of the Genus Deinococcus.</title>
        <authorList>
            <person name="Boren L.S."/>
            <person name="Grosso R.A."/>
            <person name="Hugenberg-Cox A.N."/>
            <person name="Hill J.T.E."/>
            <person name="Albert C.M."/>
            <person name="Tuohy J.M."/>
        </authorList>
    </citation>
    <scope>NUCLEOTIDE SEQUENCE</scope>
    <source>
        <strain evidence="13">KR-87</strain>
    </source>
</reference>
<organism evidence="13">
    <name type="scientific">Deinococcus sonorensis KR-87</name>
    <dbReference type="NCBI Taxonomy" id="694439"/>
    <lineage>
        <taxon>Bacteria</taxon>
        <taxon>Thermotogati</taxon>
        <taxon>Deinococcota</taxon>
        <taxon>Deinococci</taxon>
        <taxon>Deinococcales</taxon>
        <taxon>Deinococcaceae</taxon>
        <taxon>Deinococcus</taxon>
    </lineage>
</organism>
<dbReference type="EMBL" id="CP158299">
    <property type="protein sequence ID" value="XBV85779.1"/>
    <property type="molecule type" value="Genomic_DNA"/>
</dbReference>
<evidence type="ECO:0000256" key="11">
    <source>
        <dbReference type="PROSITE-ProRule" id="PRU10111"/>
    </source>
</evidence>
<accession>A0AAU7UBC0</accession>
<keyword evidence="6 10" id="KW-0460">Magnesium</keyword>
<evidence type="ECO:0000256" key="3">
    <source>
        <dbReference type="ARBA" id="ARBA00008346"/>
    </source>
</evidence>
<dbReference type="GO" id="GO:0005829">
    <property type="term" value="C:cytosol"/>
    <property type="evidence" value="ECO:0007669"/>
    <property type="project" value="TreeGrafter"/>
</dbReference>
<evidence type="ECO:0000256" key="1">
    <source>
        <dbReference type="ARBA" id="ARBA00001946"/>
    </source>
</evidence>
<dbReference type="AlphaFoldDB" id="A0AAU7UBC0"/>
<dbReference type="GO" id="GO:0006099">
    <property type="term" value="P:tricarboxylic acid cycle"/>
    <property type="evidence" value="ECO:0007669"/>
    <property type="project" value="InterPro"/>
</dbReference>
<evidence type="ECO:0000313" key="13">
    <source>
        <dbReference type="EMBL" id="XBV85779.1"/>
    </source>
</evidence>
<feature type="active site" evidence="10 12">
    <location>
        <position position="502"/>
    </location>
</feature>
<dbReference type="EC" id="4.1.1.31" evidence="4 10"/>
<keyword evidence="8 10" id="KW-0120">Carbon dioxide fixation</keyword>
<dbReference type="InterPro" id="IPR021135">
    <property type="entry name" value="PEP_COase"/>
</dbReference>
<dbReference type="GO" id="GO:0015977">
    <property type="term" value="P:carbon fixation"/>
    <property type="evidence" value="ECO:0007669"/>
    <property type="project" value="UniProtKB-UniRule"/>
</dbReference>
<evidence type="ECO:0000256" key="2">
    <source>
        <dbReference type="ARBA" id="ARBA00003670"/>
    </source>
</evidence>
<evidence type="ECO:0000256" key="4">
    <source>
        <dbReference type="ARBA" id="ARBA00012305"/>
    </source>
</evidence>
<dbReference type="PANTHER" id="PTHR30523:SF6">
    <property type="entry name" value="PHOSPHOENOLPYRUVATE CARBOXYLASE"/>
    <property type="match status" value="1"/>
</dbReference>
<dbReference type="InterPro" id="IPR022805">
    <property type="entry name" value="PEP_COase_bac/pln-type"/>
</dbReference>
<dbReference type="PROSITE" id="PS00781">
    <property type="entry name" value="PEPCASE_1"/>
    <property type="match status" value="1"/>
</dbReference>
<evidence type="ECO:0000256" key="7">
    <source>
        <dbReference type="ARBA" id="ARBA00023239"/>
    </source>
</evidence>
<comment type="similarity">
    <text evidence="3 10">Belongs to the PEPCase type 1 family.</text>
</comment>
<dbReference type="InterPro" id="IPR033129">
    <property type="entry name" value="PEPCASE_His_AS"/>
</dbReference>
<dbReference type="KEGG" id="dsc:ABOD76_05590"/>
<dbReference type="GO" id="GO:0008964">
    <property type="term" value="F:phosphoenolpyruvate carboxylase activity"/>
    <property type="evidence" value="ECO:0007669"/>
    <property type="project" value="UniProtKB-UniRule"/>
</dbReference>
<evidence type="ECO:0000256" key="8">
    <source>
        <dbReference type="ARBA" id="ARBA00023300"/>
    </source>
</evidence>
<name>A0AAU7UBC0_9DEIO</name>
<evidence type="ECO:0000256" key="6">
    <source>
        <dbReference type="ARBA" id="ARBA00022842"/>
    </source>
</evidence>
<evidence type="ECO:0000256" key="5">
    <source>
        <dbReference type="ARBA" id="ARBA00022419"/>
    </source>
</evidence>
<sequence>MSLNEDVGLLGRTLGQVLREQEGEAFFETVERVRTLVRQARAGEGDGPLRELFSGVDSEQAENLVRAFSLYFQLVNLAEEYERVRVLTSTSGPRPQSLAQALIELQQMGLDAEQTEALLSRLDLGLTFTAHPTEMRRRTVRAHLVQVAQDIPNLTPNAVERIAAHVEALWSTPELRRLKPTVLDEVKGGLNYIQVIAQALPALQRDLRRAFREVYGRDTDATLPISFSSWMGGDRDGNPFVTPQATHDTLELHRERARELLLHSISQAYADISQMAPEDPAEEPYRQELQRLHDQVRDHGLTDLLPRLEQLDADLRQHGQQRTADLLLTPLLTTARVFGQHLVSLDLREHSALTGAAVAMLLQEAGVEAGYQALPEHARLDLLTRELGSRRPLWAAGTPLTEELERAIGPIREVAQAAAVVGPRAFGRYIISMSESVSDVLEPLILAREVGFRVLPVPLFETLGDLERAPSVMWELLSLPEYRRHLGDDVQEIMLGYSDSNKDAGFLAANWALHEAQRKISEVCRRAGVPWRFFHGRGTSIGRGGGPASRAILGQPAGTIDAGLRITEQGEALADKYSHPVLAQRNLEQSLYGLLLAAARPATELSPAWVEALDRASRASAAAYRALVEDPRFLPFFEQVTPIHEISRLNIASRPVRRPGPPTLGNLRAIPWVMSWTQNRANLPGWYGLQVGLREIGPELAGQMYREWPFFRSMLDNAQMSLAKSDLLIFEEYLRLGDDSGLAGELEAAFREAVSLVEQVIGTELLHAEPRLKRSIELRNPYIDPIHRLQVELLRRSREQGEGPEDVPENLERPLLLSVQGISAGVRNTG</sequence>
<dbReference type="InterPro" id="IPR015813">
    <property type="entry name" value="Pyrv/PenolPyrv_kinase-like_dom"/>
</dbReference>
<dbReference type="SUPFAM" id="SSF51621">
    <property type="entry name" value="Phosphoenolpyruvate/pyruvate domain"/>
    <property type="match status" value="1"/>
</dbReference>
<evidence type="ECO:0000256" key="12">
    <source>
        <dbReference type="PROSITE-ProRule" id="PRU10112"/>
    </source>
</evidence>
<protein>
    <recommendedName>
        <fullName evidence="5 10">Phosphoenolpyruvate carboxylase</fullName>
        <shortName evidence="10">PEPC</shortName>
        <shortName evidence="10">PEPCase</shortName>
        <ecNumber evidence="4 10">4.1.1.31</ecNumber>
    </recommendedName>
</protein>
<comment type="function">
    <text evidence="2 10">Forms oxaloacetate, a four-carbon dicarboxylic acid source for the tricarboxylic acid cycle.</text>
</comment>
<dbReference type="PANTHER" id="PTHR30523">
    <property type="entry name" value="PHOSPHOENOLPYRUVATE CARBOXYLASE"/>
    <property type="match status" value="1"/>
</dbReference>
<evidence type="ECO:0000256" key="9">
    <source>
        <dbReference type="ARBA" id="ARBA00048995"/>
    </source>
</evidence>
<dbReference type="RefSeq" id="WP_350243821.1">
    <property type="nucleotide sequence ID" value="NZ_CP158299.1"/>
</dbReference>
<dbReference type="Pfam" id="PF00311">
    <property type="entry name" value="PEPcase"/>
    <property type="match status" value="2"/>
</dbReference>
<dbReference type="GO" id="GO:0000287">
    <property type="term" value="F:magnesium ion binding"/>
    <property type="evidence" value="ECO:0007669"/>
    <property type="project" value="UniProtKB-UniRule"/>
</dbReference>
<keyword evidence="7 10" id="KW-0456">Lyase</keyword>